<evidence type="ECO:0000256" key="7">
    <source>
        <dbReference type="ARBA" id="ARBA00022989"/>
    </source>
</evidence>
<dbReference type="OrthoDB" id="7058816at2"/>
<dbReference type="InterPro" id="IPR050303">
    <property type="entry name" value="GatZ_KbaZ_carbometab"/>
</dbReference>
<dbReference type="PANTHER" id="PTHR32502">
    <property type="entry name" value="N-ACETYLGALACTOSAMINE PERMEASE II COMPONENT-RELATED"/>
    <property type="match status" value="1"/>
</dbReference>
<dbReference type="eggNOG" id="COG3715">
    <property type="taxonomic scope" value="Bacteria"/>
</dbReference>
<feature type="transmembrane region" description="Helical" evidence="9">
    <location>
        <begin position="206"/>
        <end position="237"/>
    </location>
</feature>
<keyword evidence="5" id="KW-0598">Phosphotransferase system</keyword>
<evidence type="ECO:0000256" key="5">
    <source>
        <dbReference type="ARBA" id="ARBA00022683"/>
    </source>
</evidence>
<keyword evidence="8 9" id="KW-0472">Membrane</keyword>
<evidence type="ECO:0000256" key="3">
    <source>
        <dbReference type="ARBA" id="ARBA00022475"/>
    </source>
</evidence>
<dbReference type="GO" id="GO:0005886">
    <property type="term" value="C:plasma membrane"/>
    <property type="evidence" value="ECO:0007669"/>
    <property type="project" value="UniProtKB-SubCell"/>
</dbReference>
<dbReference type="EMBL" id="BBJM01000020">
    <property type="protein sequence ID" value="GAK48159.1"/>
    <property type="molecule type" value="Genomic_DNA"/>
</dbReference>
<feature type="transmembrane region" description="Helical" evidence="9">
    <location>
        <begin position="180"/>
        <end position="200"/>
    </location>
</feature>
<protein>
    <submittedName>
        <fullName evidence="10">PTS system, mannose-specific IIC component</fullName>
    </submittedName>
</protein>
<evidence type="ECO:0000313" key="11">
    <source>
        <dbReference type="Proteomes" id="UP000028700"/>
    </source>
</evidence>
<evidence type="ECO:0000256" key="8">
    <source>
        <dbReference type="ARBA" id="ARBA00023136"/>
    </source>
</evidence>
<evidence type="ECO:0000256" key="4">
    <source>
        <dbReference type="ARBA" id="ARBA00022597"/>
    </source>
</evidence>
<dbReference type="RefSeq" id="WP_034528323.1">
    <property type="nucleotide sequence ID" value="NZ_BBAZ01000019.1"/>
</dbReference>
<dbReference type="Pfam" id="PF03609">
    <property type="entry name" value="EII-Sor"/>
    <property type="match status" value="1"/>
</dbReference>
<organism evidence="10 11">
    <name type="scientific">Secundilactobacillus oryzae JCM 18671</name>
    <dbReference type="NCBI Taxonomy" id="1291743"/>
    <lineage>
        <taxon>Bacteria</taxon>
        <taxon>Bacillati</taxon>
        <taxon>Bacillota</taxon>
        <taxon>Bacilli</taxon>
        <taxon>Lactobacillales</taxon>
        <taxon>Lactobacillaceae</taxon>
        <taxon>Secundilactobacillus</taxon>
    </lineage>
</organism>
<evidence type="ECO:0000256" key="9">
    <source>
        <dbReference type="SAM" id="Phobius"/>
    </source>
</evidence>
<dbReference type="STRING" id="1291743.LOSG293_200240"/>
<accession>A0A081BJE1</accession>
<evidence type="ECO:0000256" key="2">
    <source>
        <dbReference type="ARBA" id="ARBA00022448"/>
    </source>
</evidence>
<feature type="transmembrane region" description="Helical" evidence="9">
    <location>
        <begin position="95"/>
        <end position="123"/>
    </location>
</feature>
<gene>
    <name evidence="10" type="primary">manY</name>
    <name evidence="10" type="ORF">LOSG293_200240</name>
</gene>
<dbReference type="NCBIfam" id="NF011647">
    <property type="entry name" value="PRK15065.1"/>
    <property type="match status" value="1"/>
</dbReference>
<evidence type="ECO:0000256" key="6">
    <source>
        <dbReference type="ARBA" id="ARBA00022692"/>
    </source>
</evidence>
<sequence length="273" mass="28296">MSAISVILLLIVAFLAGVDVVLDEWELAQPLIACTLVGLALGDVQSGVLLGGQLQLIAIGWMNIGSAIPPDAALASIVSAVLVCGPANLSVSNGIAIAIPLAIAGQVLNIFVRSLIVLMAHVVDSRAAKADIKGIDGIHYLDMVIQGLRIAIPTYIVTIVSPQAVQSALNAIPEVITKGLSIAGGFVVVVGFAMVINMMANNEVWPFFFIGFVLAAITKLNLIAFGILGLCLALIYVKLSPRFNAQTAVVSGATGDEESNSGADDIDRALDEL</sequence>
<reference evidence="10" key="1">
    <citation type="journal article" date="2014" name="Genome Announc.">
        <title>Draft Genome Sequence of Lactobacillus oryzae Strain SG293T.</title>
        <authorList>
            <person name="Tanizawa Y."/>
            <person name="Fujisawa T."/>
            <person name="Mochizuki T."/>
            <person name="Kaminuma E."/>
            <person name="Nakamura Y."/>
            <person name="Tohno M."/>
        </authorList>
    </citation>
    <scope>NUCLEOTIDE SEQUENCE [LARGE SCALE GENOMIC DNA]</scope>
    <source>
        <strain evidence="10">SG293</strain>
    </source>
</reference>
<dbReference type="GO" id="GO:0009401">
    <property type="term" value="P:phosphoenolpyruvate-dependent sugar phosphotransferase system"/>
    <property type="evidence" value="ECO:0007669"/>
    <property type="project" value="UniProtKB-KW"/>
</dbReference>
<keyword evidence="11" id="KW-1185">Reference proteome</keyword>
<comment type="caution">
    <text evidence="10">The sequence shown here is derived from an EMBL/GenBank/DDBJ whole genome shotgun (WGS) entry which is preliminary data.</text>
</comment>
<dbReference type="PROSITE" id="PS51106">
    <property type="entry name" value="PTS_EIIC_TYPE_4"/>
    <property type="match status" value="1"/>
</dbReference>
<evidence type="ECO:0000256" key="1">
    <source>
        <dbReference type="ARBA" id="ARBA00004651"/>
    </source>
</evidence>
<keyword evidence="3" id="KW-1003">Cell membrane</keyword>
<keyword evidence="6 9" id="KW-0812">Transmembrane</keyword>
<dbReference type="PANTHER" id="PTHR32502:SF4">
    <property type="entry name" value="PTS SYSTEM MANNOSE-SPECIFIC EIIC COMPONENT"/>
    <property type="match status" value="1"/>
</dbReference>
<evidence type="ECO:0000313" key="10">
    <source>
        <dbReference type="EMBL" id="GAK48159.1"/>
    </source>
</evidence>
<dbReference type="Proteomes" id="UP000028700">
    <property type="component" value="Unassembled WGS sequence"/>
</dbReference>
<proteinExistence type="predicted"/>
<name>A0A081BJE1_9LACO</name>
<dbReference type="AlphaFoldDB" id="A0A081BJE1"/>
<keyword evidence="4" id="KW-0762">Sugar transport</keyword>
<keyword evidence="2" id="KW-0813">Transport</keyword>
<dbReference type="InterPro" id="IPR004700">
    <property type="entry name" value="PTS_IIC_man"/>
</dbReference>
<keyword evidence="7 9" id="KW-1133">Transmembrane helix</keyword>
<comment type="subcellular location">
    <subcellularLocation>
        <location evidence="1">Cell membrane</location>
        <topology evidence="1">Multi-pass membrane protein</topology>
    </subcellularLocation>
</comment>